<dbReference type="Proteomes" id="UP000503447">
    <property type="component" value="Chromosome"/>
</dbReference>
<name>A0A6M5YP42_9BACT</name>
<dbReference type="EMBL" id="CP053452">
    <property type="protein sequence ID" value="QJW95150.1"/>
    <property type="molecule type" value="Genomic_DNA"/>
</dbReference>
<proteinExistence type="predicted"/>
<sequence length="38" mass="4085">MEAFKFNQNTGLMSSYPKLDEATKGPNGVAPVWAPSAE</sequence>
<protein>
    <submittedName>
        <fullName evidence="2">Uncharacterized protein</fullName>
    </submittedName>
</protein>
<dbReference type="AlphaFoldDB" id="A0A6M5YP42"/>
<evidence type="ECO:0000313" key="2">
    <source>
        <dbReference type="EMBL" id="QJW95150.1"/>
    </source>
</evidence>
<feature type="compositionally biased region" description="Polar residues" evidence="1">
    <location>
        <begin position="1"/>
        <end position="13"/>
    </location>
</feature>
<keyword evidence="3" id="KW-1185">Reference proteome</keyword>
<gene>
    <name evidence="2" type="ORF">FTUN_2689</name>
</gene>
<feature type="region of interest" description="Disordered" evidence="1">
    <location>
        <begin position="1"/>
        <end position="38"/>
    </location>
</feature>
<organism evidence="2 3">
    <name type="scientific">Frigoriglobus tundricola</name>
    <dbReference type="NCBI Taxonomy" id="2774151"/>
    <lineage>
        <taxon>Bacteria</taxon>
        <taxon>Pseudomonadati</taxon>
        <taxon>Planctomycetota</taxon>
        <taxon>Planctomycetia</taxon>
        <taxon>Gemmatales</taxon>
        <taxon>Gemmataceae</taxon>
        <taxon>Frigoriglobus</taxon>
    </lineage>
</organism>
<evidence type="ECO:0000256" key="1">
    <source>
        <dbReference type="SAM" id="MobiDB-lite"/>
    </source>
</evidence>
<evidence type="ECO:0000313" key="3">
    <source>
        <dbReference type="Proteomes" id="UP000503447"/>
    </source>
</evidence>
<reference evidence="3" key="1">
    <citation type="submission" date="2020-05" db="EMBL/GenBank/DDBJ databases">
        <title>Frigoriglobus tundricola gen. nov., sp. nov., a psychrotolerant cellulolytic planctomycete of the family Gemmataceae with two divergent copies of 16S rRNA gene.</title>
        <authorList>
            <person name="Kulichevskaya I.S."/>
            <person name="Ivanova A.A."/>
            <person name="Naumoff D.G."/>
            <person name="Beletsky A.V."/>
            <person name="Rijpstra W.I.C."/>
            <person name="Sinninghe Damste J.S."/>
            <person name="Mardanov A.V."/>
            <person name="Ravin N.V."/>
            <person name="Dedysh S.N."/>
        </authorList>
    </citation>
    <scope>NUCLEOTIDE SEQUENCE [LARGE SCALE GENOMIC DNA]</scope>
    <source>
        <strain evidence="3">PL17</strain>
    </source>
</reference>
<accession>A0A6M5YP42</accession>
<dbReference type="KEGG" id="ftj:FTUN_2689"/>